<dbReference type="InterPro" id="IPR006059">
    <property type="entry name" value="SBP"/>
</dbReference>
<dbReference type="PROSITE" id="PS01037">
    <property type="entry name" value="SBP_BACTERIAL_1"/>
    <property type="match status" value="1"/>
</dbReference>
<organism evidence="9 10">
    <name type="scientific">Kushneria aurantia</name>
    <dbReference type="NCBI Taxonomy" id="504092"/>
    <lineage>
        <taxon>Bacteria</taxon>
        <taxon>Pseudomonadati</taxon>
        <taxon>Pseudomonadota</taxon>
        <taxon>Gammaproteobacteria</taxon>
        <taxon>Oceanospirillales</taxon>
        <taxon>Halomonadaceae</taxon>
        <taxon>Kushneria</taxon>
    </lineage>
</organism>
<evidence type="ECO:0000256" key="1">
    <source>
        <dbReference type="ARBA" id="ARBA00004418"/>
    </source>
</evidence>
<feature type="chain" id="PRO_5046948596" description="sn-glycerol-3-phosphate-binding periplasmic protein UgpB" evidence="8">
    <location>
        <begin position="27"/>
        <end position="443"/>
    </location>
</feature>
<dbReference type="Pfam" id="PF13416">
    <property type="entry name" value="SBP_bac_8"/>
    <property type="match status" value="1"/>
</dbReference>
<keyword evidence="10" id="KW-1185">Reference proteome</keyword>
<sequence length="443" mass="48067">MHNVTRVLASTAMVSGLALSTMPAMAATEVVWWHAMEGSLGEKVNEIADNFNASQSDFVVKPVYQGTYIENMTATISAFRAGNPPAISQIYEVGTATMMNAEGAIYPVYQLMADSDQPFDPNNYIAAVTGYYSTPDGEMLSMPFNSSTPVVYYNRDIFQEAGLDPDNPPTSWPELAAAGQQIVDSGAAACGFTTTWPSWIQLENLTARHNIPFASDANGFGGPSARLEFQQSDAVIQHIQNLVDWQQSGVFNYGGRMDQASPQFFTQDCAMLMASSASYAAVRDNSANFDFGVAPLPYYPEVIDPPANSIIGGASLWVMQGHSDAVYDGVAAFFHYLSSPQVQADWHQFTGYLPITEAAYELTREQGFYADNPGTDVALEQLTGGQTGEYSRGIRLGNMPQIREAIEGELEAALNGDKSAEQAMQDAAARGNQLLERFEQSVN</sequence>
<dbReference type="SUPFAM" id="SSF53850">
    <property type="entry name" value="Periplasmic binding protein-like II"/>
    <property type="match status" value="1"/>
</dbReference>
<feature type="signal peptide" evidence="8">
    <location>
        <begin position="1"/>
        <end position="26"/>
    </location>
</feature>
<comment type="subunit">
    <text evidence="3">The complex is composed of two ATP-binding proteins (UgpC), two transmembrane proteins (UgpA and UgpE) and a solute-binding protein (UgpB).</text>
</comment>
<reference evidence="9 10" key="1">
    <citation type="submission" date="2024-09" db="EMBL/GenBank/DDBJ databases">
        <authorList>
            <person name="Sun Q."/>
            <person name="Mori K."/>
        </authorList>
    </citation>
    <scope>NUCLEOTIDE SEQUENCE [LARGE SCALE GENOMIC DNA]</scope>
    <source>
        <strain evidence="9 10">CCM 7415</strain>
    </source>
</reference>
<evidence type="ECO:0000313" key="9">
    <source>
        <dbReference type="EMBL" id="MFC0268249.1"/>
    </source>
</evidence>
<name>A0ABV6G3L0_9GAMM</name>
<evidence type="ECO:0000256" key="8">
    <source>
        <dbReference type="SAM" id="SignalP"/>
    </source>
</evidence>
<dbReference type="Proteomes" id="UP001589814">
    <property type="component" value="Unassembled WGS sequence"/>
</dbReference>
<evidence type="ECO:0000256" key="5">
    <source>
        <dbReference type="ARBA" id="ARBA00022448"/>
    </source>
</evidence>
<dbReference type="PANTHER" id="PTHR43649">
    <property type="entry name" value="ARABINOSE-BINDING PROTEIN-RELATED"/>
    <property type="match status" value="1"/>
</dbReference>
<accession>A0ABV6G3L0</accession>
<evidence type="ECO:0000256" key="3">
    <source>
        <dbReference type="ARBA" id="ARBA00011557"/>
    </source>
</evidence>
<dbReference type="NCBIfam" id="NF008211">
    <property type="entry name" value="PRK10974.1"/>
    <property type="match status" value="1"/>
</dbReference>
<evidence type="ECO:0000256" key="7">
    <source>
        <dbReference type="ARBA" id="ARBA00022764"/>
    </source>
</evidence>
<comment type="caution">
    <text evidence="9">The sequence shown here is derived from an EMBL/GenBank/DDBJ whole genome shotgun (WGS) entry which is preliminary data.</text>
</comment>
<comment type="subcellular location">
    <subcellularLocation>
        <location evidence="1">Periplasm</location>
    </subcellularLocation>
</comment>
<evidence type="ECO:0000256" key="2">
    <source>
        <dbReference type="ARBA" id="ARBA00008520"/>
    </source>
</evidence>
<evidence type="ECO:0000313" key="10">
    <source>
        <dbReference type="Proteomes" id="UP001589814"/>
    </source>
</evidence>
<comment type="similarity">
    <text evidence="2">Belongs to the bacterial solute-binding protein 1 family.</text>
</comment>
<dbReference type="EMBL" id="JBHLVX010000040">
    <property type="protein sequence ID" value="MFC0268249.1"/>
    <property type="molecule type" value="Genomic_DNA"/>
</dbReference>
<keyword evidence="6 8" id="KW-0732">Signal</keyword>
<dbReference type="PANTHER" id="PTHR43649:SF31">
    <property type="entry name" value="SN-GLYCEROL-3-PHOSPHATE-BINDING PERIPLASMIC PROTEIN UGPB"/>
    <property type="match status" value="1"/>
</dbReference>
<dbReference type="InterPro" id="IPR050490">
    <property type="entry name" value="Bact_solute-bd_prot1"/>
</dbReference>
<gene>
    <name evidence="9" type="primary">ugpB</name>
    <name evidence="9" type="ORF">ACFFHW_09675</name>
</gene>
<keyword evidence="5" id="KW-0813">Transport</keyword>
<evidence type="ECO:0000256" key="6">
    <source>
        <dbReference type="ARBA" id="ARBA00022729"/>
    </source>
</evidence>
<dbReference type="InterPro" id="IPR006061">
    <property type="entry name" value="SBP_1_CS"/>
</dbReference>
<protein>
    <recommendedName>
        <fullName evidence="4">sn-glycerol-3-phosphate-binding periplasmic protein UgpB</fullName>
    </recommendedName>
</protein>
<keyword evidence="7" id="KW-0574">Periplasm</keyword>
<dbReference type="RefSeq" id="WP_019951833.1">
    <property type="nucleotide sequence ID" value="NZ_JBHLVX010000040.1"/>
</dbReference>
<proteinExistence type="inferred from homology"/>
<dbReference type="Gene3D" id="3.40.190.10">
    <property type="entry name" value="Periplasmic binding protein-like II"/>
    <property type="match status" value="2"/>
</dbReference>
<evidence type="ECO:0000256" key="4">
    <source>
        <dbReference type="ARBA" id="ARBA00017470"/>
    </source>
</evidence>
<dbReference type="CDD" id="cd14748">
    <property type="entry name" value="PBP2_UgpB"/>
    <property type="match status" value="1"/>
</dbReference>